<dbReference type="Gene3D" id="1.10.565.10">
    <property type="entry name" value="Retinoid X Receptor"/>
    <property type="match status" value="1"/>
</dbReference>
<dbReference type="InterPro" id="IPR001723">
    <property type="entry name" value="Nuclear_hrmn_rcpt"/>
</dbReference>
<dbReference type="PANTHER" id="PTHR24082">
    <property type="entry name" value="NUCLEAR HORMONE RECEPTOR"/>
    <property type="match status" value="1"/>
</dbReference>
<reference evidence="10" key="1">
    <citation type="submission" date="2025-08" db="UniProtKB">
        <authorList>
            <consortium name="RefSeq"/>
        </authorList>
    </citation>
    <scope>IDENTIFICATION</scope>
    <source>
        <tissue evidence="10">Testes</tissue>
    </source>
</reference>
<dbReference type="Pfam" id="PF00104">
    <property type="entry name" value="Hormone_recep"/>
    <property type="match status" value="1"/>
</dbReference>
<protein>
    <submittedName>
        <fullName evidence="10">Nuclear receptor subfamily 1 group D member 2-like</fullName>
    </submittedName>
</protein>
<dbReference type="SUPFAM" id="SSF48508">
    <property type="entry name" value="Nuclear receptor ligand-binding domain"/>
    <property type="match status" value="1"/>
</dbReference>
<dbReference type="InterPro" id="IPR000536">
    <property type="entry name" value="Nucl_hrmn_rcpt_lig-bd"/>
</dbReference>
<feature type="domain" description="NR LBD" evidence="8">
    <location>
        <begin position="1"/>
        <end position="118"/>
    </location>
</feature>
<keyword evidence="5" id="KW-0238">DNA-binding</keyword>
<gene>
    <name evidence="10" type="primary">LOC102804741</name>
</gene>
<keyword evidence="4" id="KW-0805">Transcription regulation</keyword>
<accession>A0ABM0MC84</accession>
<dbReference type="GeneID" id="102804741"/>
<keyword evidence="6" id="KW-0804">Transcription</keyword>
<evidence type="ECO:0000256" key="5">
    <source>
        <dbReference type="ARBA" id="ARBA00023125"/>
    </source>
</evidence>
<keyword evidence="9" id="KW-1185">Reference proteome</keyword>
<dbReference type="RefSeq" id="XP_006817625.1">
    <property type="nucleotide sequence ID" value="XM_006817562.1"/>
</dbReference>
<name>A0ABM0MC84_SACKO</name>
<evidence type="ECO:0000256" key="1">
    <source>
        <dbReference type="ARBA" id="ARBA00022723"/>
    </source>
</evidence>
<dbReference type="PRINTS" id="PR00398">
    <property type="entry name" value="STRDHORMONER"/>
</dbReference>
<proteinExistence type="predicted"/>
<evidence type="ECO:0000256" key="4">
    <source>
        <dbReference type="ARBA" id="ARBA00023015"/>
    </source>
</evidence>
<dbReference type="InterPro" id="IPR050234">
    <property type="entry name" value="Nuclear_hormone_rcpt_NR1"/>
</dbReference>
<organism evidence="9 10">
    <name type="scientific">Saccoglossus kowalevskii</name>
    <name type="common">Acorn worm</name>
    <dbReference type="NCBI Taxonomy" id="10224"/>
    <lineage>
        <taxon>Eukaryota</taxon>
        <taxon>Metazoa</taxon>
        <taxon>Hemichordata</taxon>
        <taxon>Enteropneusta</taxon>
        <taxon>Harrimaniidae</taxon>
        <taxon>Saccoglossus</taxon>
    </lineage>
</organism>
<dbReference type="InterPro" id="IPR035500">
    <property type="entry name" value="NHR-like_dom_sf"/>
</dbReference>
<dbReference type="Proteomes" id="UP000694865">
    <property type="component" value="Unplaced"/>
</dbReference>
<evidence type="ECO:0000256" key="2">
    <source>
        <dbReference type="ARBA" id="ARBA00022771"/>
    </source>
</evidence>
<evidence type="ECO:0000259" key="8">
    <source>
        <dbReference type="PROSITE" id="PS51843"/>
    </source>
</evidence>
<dbReference type="PANTHER" id="PTHR24082:SF473">
    <property type="entry name" value="ECDYSONE-INDUCED PROTEIN 75B, ISOFORM B"/>
    <property type="match status" value="1"/>
</dbReference>
<keyword evidence="2" id="KW-0863">Zinc-finger</keyword>
<evidence type="ECO:0000256" key="6">
    <source>
        <dbReference type="ARBA" id="ARBA00023163"/>
    </source>
</evidence>
<evidence type="ECO:0000313" key="10">
    <source>
        <dbReference type="RefSeq" id="XP_006817625.1"/>
    </source>
</evidence>
<sequence>MTPMGDFVIAIFDFCVRINSLCLTDSEKSLLSAVILMSADRPGLNEKQLVASLQDSYLRALQYELRRNHPEDDSLLSQVLLLLPKLREINCEHSKRLMEMKVSPDVQFPPLHQEVFSK</sequence>
<keyword evidence="1" id="KW-0479">Metal-binding</keyword>
<keyword evidence="3" id="KW-0862">Zinc</keyword>
<dbReference type="PROSITE" id="PS51843">
    <property type="entry name" value="NR_LBD"/>
    <property type="match status" value="1"/>
</dbReference>
<evidence type="ECO:0000256" key="3">
    <source>
        <dbReference type="ARBA" id="ARBA00022833"/>
    </source>
</evidence>
<evidence type="ECO:0000256" key="7">
    <source>
        <dbReference type="ARBA" id="ARBA00023170"/>
    </source>
</evidence>
<keyword evidence="7" id="KW-0675">Receptor</keyword>
<evidence type="ECO:0000313" key="9">
    <source>
        <dbReference type="Proteomes" id="UP000694865"/>
    </source>
</evidence>